<sequence>MAMTKFLQEAKKFEIQTYKKPKNIKLLKAENVAFSGTPLKHPYDSAKVVLVADPYSTNTFYYEFKAEDISFVEELPNMVNEDGETINMARVWIKKKRVGIRCTPFLVEDIGAVSNNKNKI</sequence>
<reference evidence="1" key="1">
    <citation type="journal article" date="2021" name="Microb. Physiol.">
        <title>Proteogenomic Insights into the Physiology of Marine, Sulfate-Reducing, Filamentous Desulfonema limicola and Desulfonema magnum.</title>
        <authorList>
            <person name="Schnaars V."/>
            <person name="Wohlbrand L."/>
            <person name="Scheve S."/>
            <person name="Hinrichs C."/>
            <person name="Reinhardt R."/>
            <person name="Rabus R."/>
        </authorList>
    </citation>
    <scope>NUCLEOTIDE SEQUENCE</scope>
    <source>
        <strain evidence="1">5ac10</strain>
    </source>
</reference>
<proteinExistence type="predicted"/>
<evidence type="ECO:0000313" key="1">
    <source>
        <dbReference type="EMBL" id="QTA83176.1"/>
    </source>
</evidence>
<protein>
    <recommendedName>
        <fullName evidence="3">Inorganic pyrophosphatase Ppa</fullName>
    </recommendedName>
</protein>
<accession>A0A975BD09</accession>
<dbReference type="AlphaFoldDB" id="A0A975BD09"/>
<evidence type="ECO:0008006" key="3">
    <source>
        <dbReference type="Google" id="ProtNLM"/>
    </source>
</evidence>
<dbReference type="EMBL" id="CP061799">
    <property type="protein sequence ID" value="QTA83176.1"/>
    <property type="molecule type" value="Genomic_DNA"/>
</dbReference>
<keyword evidence="2" id="KW-1185">Reference proteome</keyword>
<dbReference type="KEGG" id="dli:dnl_55720"/>
<dbReference type="Proteomes" id="UP000663720">
    <property type="component" value="Chromosome"/>
</dbReference>
<organism evidence="1 2">
    <name type="scientific">Desulfonema limicola</name>
    <dbReference type="NCBI Taxonomy" id="45656"/>
    <lineage>
        <taxon>Bacteria</taxon>
        <taxon>Pseudomonadati</taxon>
        <taxon>Thermodesulfobacteriota</taxon>
        <taxon>Desulfobacteria</taxon>
        <taxon>Desulfobacterales</taxon>
        <taxon>Desulfococcaceae</taxon>
        <taxon>Desulfonema</taxon>
    </lineage>
</organism>
<name>A0A975BD09_9BACT</name>
<evidence type="ECO:0000313" key="2">
    <source>
        <dbReference type="Proteomes" id="UP000663720"/>
    </source>
</evidence>
<dbReference type="RefSeq" id="WP_207688991.1">
    <property type="nucleotide sequence ID" value="NZ_CP061799.1"/>
</dbReference>
<gene>
    <name evidence="1" type="ORF">dnl_55720</name>
</gene>